<keyword evidence="4" id="KW-1185">Reference proteome</keyword>
<name>A0A6N6M6Q4_9FLAO</name>
<dbReference type="InterPro" id="IPR013783">
    <property type="entry name" value="Ig-like_fold"/>
</dbReference>
<dbReference type="RefSeq" id="WP_151166416.1">
    <property type="nucleotide sequence ID" value="NZ_WACR01000002.1"/>
</dbReference>
<dbReference type="Gene3D" id="2.60.40.10">
    <property type="entry name" value="Immunoglobulins"/>
    <property type="match status" value="1"/>
</dbReference>
<keyword evidence="1" id="KW-0732">Signal</keyword>
<feature type="domain" description="Fibronectin type-III" evidence="2">
    <location>
        <begin position="488"/>
        <end position="583"/>
    </location>
</feature>
<proteinExistence type="predicted"/>
<feature type="chain" id="PRO_5026753130" evidence="1">
    <location>
        <begin position="24"/>
        <end position="738"/>
    </location>
</feature>
<evidence type="ECO:0000313" key="4">
    <source>
        <dbReference type="Proteomes" id="UP000435357"/>
    </source>
</evidence>
<sequence length="738" mass="77710">MKRLTKIIGSLVFVVFSVLQLNAQSPNKFTYQAVVRNADGELVKNSTVGLRISILQGSATGNLEYEETHSVQSNANGLVSLQIGDGNTVDDLNAIDWSAGPFYLQTEVDFEGGSNYELLGVTQLVSVPYSLHAGTADSVINGFDGQYSSLSGTPTNVSSFTNDAGYLTSEQDGDATNELQVLTISNDTIYLSNGGFVELPAGFDGQYSSLSGTPTNVSSFTNDAGYLTSEQDGDATNELQVLTISNDTIYLSNGGFVELPAGFDGQYSSLSGTPTNVSVFTNDAGYLTSEQDGDATNELQVLTISNDTIYLSNGGFVALPAGFDGQYSSLSGTPTNVSSFTNDAGYLTSEQDGDDTNELQVLTISNDTIYLSNGGFVELPAGFDGQYSSLSGTPTNVSSFTNDAGYLTSEQDADSTNELQVLTISNDTVFLSNGGFAELPGMPAGSNVGDMRYWDGSEWVEIPIGQPGQVLQVNSNGVPAWLGAGYASVSTISATSTSPIDATFNGDVTSNNGSPVTDYGFCWSVNPQPTLSDSFQSVGSGTGNFSLNLSNLNGGQTYYVRAYATNGAGTNYGNEVSFTMASAYSIGSTGPAGGIVFYDKGSYSNGWRYLESSTTDQSTNSQWGCSGTNLPGASGSGYGDGYQNTQDIVAGCGGTIAASIANNLNLNGYSDWFLPSRNSLDLMYQNLFQSGLGNFAVDTYWSSTEASSISGYAYNFYSGGVVVNNKVVNYRVRAIRRF</sequence>
<gene>
    <name evidence="3" type="ORF">F3059_02760</name>
</gene>
<dbReference type="PROSITE" id="PS50853">
    <property type="entry name" value="FN3"/>
    <property type="match status" value="1"/>
</dbReference>
<comment type="caution">
    <text evidence="3">The sequence shown here is derived from an EMBL/GenBank/DDBJ whole genome shotgun (WGS) entry which is preliminary data.</text>
</comment>
<evidence type="ECO:0000256" key="1">
    <source>
        <dbReference type="SAM" id="SignalP"/>
    </source>
</evidence>
<protein>
    <submittedName>
        <fullName evidence="3">DUF1566 domain-containing protein</fullName>
    </submittedName>
</protein>
<dbReference type="Proteomes" id="UP000435357">
    <property type="component" value="Unassembled WGS sequence"/>
</dbReference>
<dbReference type="InterPro" id="IPR003961">
    <property type="entry name" value="FN3_dom"/>
</dbReference>
<dbReference type="InterPro" id="IPR036116">
    <property type="entry name" value="FN3_sf"/>
</dbReference>
<organism evidence="3 4">
    <name type="scientific">Salibacter halophilus</name>
    <dbReference type="NCBI Taxonomy" id="1803916"/>
    <lineage>
        <taxon>Bacteria</taxon>
        <taxon>Pseudomonadati</taxon>
        <taxon>Bacteroidota</taxon>
        <taxon>Flavobacteriia</taxon>
        <taxon>Flavobacteriales</taxon>
        <taxon>Salibacteraceae</taxon>
        <taxon>Salibacter</taxon>
    </lineage>
</organism>
<dbReference type="SUPFAM" id="SSF49265">
    <property type="entry name" value="Fibronectin type III"/>
    <property type="match status" value="1"/>
</dbReference>
<accession>A0A6N6M6Q4</accession>
<reference evidence="3 4" key="1">
    <citation type="submission" date="2019-09" db="EMBL/GenBank/DDBJ databases">
        <title>Genomes of Cryomorphaceae.</title>
        <authorList>
            <person name="Bowman J.P."/>
        </authorList>
    </citation>
    <scope>NUCLEOTIDE SEQUENCE [LARGE SCALE GENOMIC DNA]</scope>
    <source>
        <strain evidence="3 4">KCTC 52047</strain>
    </source>
</reference>
<dbReference type="EMBL" id="WACR01000002">
    <property type="protein sequence ID" value="KAB1065592.1"/>
    <property type="molecule type" value="Genomic_DNA"/>
</dbReference>
<feature type="signal peptide" evidence="1">
    <location>
        <begin position="1"/>
        <end position="23"/>
    </location>
</feature>
<dbReference type="OrthoDB" id="9765957at2"/>
<evidence type="ECO:0000259" key="2">
    <source>
        <dbReference type="PROSITE" id="PS50853"/>
    </source>
</evidence>
<evidence type="ECO:0000313" key="3">
    <source>
        <dbReference type="EMBL" id="KAB1065592.1"/>
    </source>
</evidence>
<dbReference type="AlphaFoldDB" id="A0A6N6M6Q4"/>